<evidence type="ECO:0000313" key="2">
    <source>
        <dbReference type="EMBL" id="SDY79141.1"/>
    </source>
</evidence>
<evidence type="ECO:0000313" key="3">
    <source>
        <dbReference type="Proteomes" id="UP000199079"/>
    </source>
</evidence>
<sequence>MRSTEGQLRSTRSRILAGLVACWLVVALASGGAVAGVAADVGYQDADAACSSDAATSEFSMLLLLQNGDVVGPGETVELYPGTEARVVFCGGSGEEPAGDAWTLADAEELSIEGSGEYHYTVRTGDVAFEGDIATFEEQREGVEGPTLTIVTPQRTTLSYLDDPVTLRFVTGSDNGGPIAEELAAYNRSLTDAARIRTTLSEAANSSSPTGADGNVTAASKTRRDLNAAGENLSGALFVAAQNGTAGAAQGFVRHEAHHERTLAALDASVERYLAAAQAEARTARLTAIGALLGSFLLFGAVGGGIGQWIAKRDLESIRRERRRRSSVEYGWSDLKKAFAIAALGVIAGTVLSVLLGSTLLEVLL</sequence>
<evidence type="ECO:0000256" key="1">
    <source>
        <dbReference type="SAM" id="Phobius"/>
    </source>
</evidence>
<protein>
    <submittedName>
        <fullName evidence="2">Uncharacterized protein</fullName>
    </submittedName>
</protein>
<name>A0A1H3MR75_9EURY</name>
<dbReference type="RefSeq" id="WP_092734428.1">
    <property type="nucleotide sequence ID" value="NZ_FNPC01000010.1"/>
</dbReference>
<proteinExistence type="predicted"/>
<dbReference type="EMBL" id="FNPC01000010">
    <property type="protein sequence ID" value="SDY79141.1"/>
    <property type="molecule type" value="Genomic_DNA"/>
</dbReference>
<dbReference type="OrthoDB" id="342241at2157"/>
<keyword evidence="1" id="KW-1133">Transmembrane helix</keyword>
<feature type="transmembrane region" description="Helical" evidence="1">
    <location>
        <begin position="288"/>
        <end position="311"/>
    </location>
</feature>
<feature type="transmembrane region" description="Helical" evidence="1">
    <location>
        <begin position="338"/>
        <end position="361"/>
    </location>
</feature>
<gene>
    <name evidence="2" type="ORF">SAMN05216564_11052</name>
</gene>
<accession>A0A1H3MR75</accession>
<keyword evidence="1" id="KW-0472">Membrane</keyword>
<reference evidence="3" key="1">
    <citation type="submission" date="2016-10" db="EMBL/GenBank/DDBJ databases">
        <authorList>
            <person name="Varghese N."/>
            <person name="Submissions S."/>
        </authorList>
    </citation>
    <scope>NUCLEOTIDE SEQUENCE [LARGE SCALE GENOMIC DNA]</scope>
    <source>
        <strain evidence="3">DC30,IBRC 10041,KCTC 4046</strain>
    </source>
</reference>
<keyword evidence="1" id="KW-0812">Transmembrane</keyword>
<keyword evidence="3" id="KW-1185">Reference proteome</keyword>
<dbReference type="AlphaFoldDB" id="A0A1H3MR75"/>
<organism evidence="2 3">
    <name type="scientific">Halopenitus persicus</name>
    <dbReference type="NCBI Taxonomy" id="1048396"/>
    <lineage>
        <taxon>Archaea</taxon>
        <taxon>Methanobacteriati</taxon>
        <taxon>Methanobacteriota</taxon>
        <taxon>Stenosarchaea group</taxon>
        <taxon>Halobacteria</taxon>
        <taxon>Halobacteriales</taxon>
        <taxon>Haloferacaceae</taxon>
        <taxon>Halopenitus</taxon>
    </lineage>
</organism>
<dbReference type="Proteomes" id="UP000199079">
    <property type="component" value="Unassembled WGS sequence"/>
</dbReference>